<dbReference type="InterPro" id="IPR001789">
    <property type="entry name" value="Sig_transdc_resp-reg_receiver"/>
</dbReference>
<keyword evidence="2 10" id="KW-0597">Phosphoprotein</keyword>
<feature type="coiled-coil region" evidence="12">
    <location>
        <begin position="107"/>
        <end position="134"/>
    </location>
</feature>
<gene>
    <name evidence="16" type="ORF">A5880_000724</name>
    <name evidence="15" type="ORF">A5880_002827</name>
</gene>
<keyword evidence="3" id="KW-0902">Two-component regulatory system</keyword>
<dbReference type="InterPro" id="IPR036388">
    <property type="entry name" value="WH-like_DNA-bd_sf"/>
</dbReference>
<dbReference type="PANTHER" id="PTHR48111">
    <property type="entry name" value="REGULATOR OF RPOS"/>
    <property type="match status" value="1"/>
</dbReference>
<dbReference type="GO" id="GO:0071555">
    <property type="term" value="P:cell wall organization"/>
    <property type="evidence" value="ECO:0007669"/>
    <property type="project" value="UniProtKB-KW"/>
</dbReference>
<feature type="domain" description="Response regulatory" evidence="13">
    <location>
        <begin position="4"/>
        <end position="118"/>
    </location>
</feature>
<dbReference type="Gene3D" id="3.40.50.2300">
    <property type="match status" value="1"/>
</dbReference>
<feature type="DNA-binding region" description="OmpR/PhoB-type" evidence="11">
    <location>
        <begin position="134"/>
        <end position="233"/>
    </location>
</feature>
<keyword evidence="9" id="KW-0961">Cell wall biogenesis/degradation</keyword>
<dbReference type="Pfam" id="PF00072">
    <property type="entry name" value="Response_reg"/>
    <property type="match status" value="1"/>
</dbReference>
<dbReference type="CDD" id="cd00383">
    <property type="entry name" value="trans_reg_C"/>
    <property type="match status" value="1"/>
</dbReference>
<keyword evidence="1" id="KW-0678">Repressor</keyword>
<keyword evidence="4" id="KW-0805">Transcription regulation</keyword>
<sequence length="235" mass="27011">MNKKIVVVEDEQDIQKLIKETMEQQGYTVVTADDGKEASDLIDELTNIDLVVLDLMLPKVDGLTVLKKIRSVSSIPVLILSAKDGEYEKILGLEFGADDYLTKPFSLLELQARVKALLRRNNEYQVQGKSEERERKITIGELVIQPDNFSVKKNDTTVNLTAKEFQILNLFVSNPKKVYTKVQLYKEIWDEEFIHDENVMNVHIRRLRKKIENDPSNPIYIKTVWGIGYKLGVES</sequence>
<dbReference type="SMART" id="SM00448">
    <property type="entry name" value="REC"/>
    <property type="match status" value="1"/>
</dbReference>
<dbReference type="SUPFAM" id="SSF52172">
    <property type="entry name" value="CheY-like"/>
    <property type="match status" value="1"/>
</dbReference>
<dbReference type="GO" id="GO:0000156">
    <property type="term" value="F:phosphorelay response regulator activity"/>
    <property type="evidence" value="ECO:0007669"/>
    <property type="project" value="TreeGrafter"/>
</dbReference>
<feature type="domain" description="OmpR/PhoB-type" evidence="14">
    <location>
        <begin position="134"/>
        <end position="233"/>
    </location>
</feature>
<evidence type="ECO:0000313" key="15">
    <source>
        <dbReference type="EMBL" id="MEI5995237.1"/>
    </source>
</evidence>
<dbReference type="GO" id="GO:0046677">
    <property type="term" value="P:response to antibiotic"/>
    <property type="evidence" value="ECO:0007669"/>
    <property type="project" value="UniProtKB-KW"/>
</dbReference>
<evidence type="ECO:0000313" key="17">
    <source>
        <dbReference type="Proteomes" id="UP000195139"/>
    </source>
</evidence>
<dbReference type="FunFam" id="3.40.50.2300:FF:000001">
    <property type="entry name" value="DNA-binding response regulator PhoB"/>
    <property type="match status" value="1"/>
</dbReference>
<evidence type="ECO:0000256" key="8">
    <source>
        <dbReference type="ARBA" id="ARBA00023251"/>
    </source>
</evidence>
<dbReference type="PROSITE" id="PS51755">
    <property type="entry name" value="OMPR_PHOB"/>
    <property type="match status" value="1"/>
</dbReference>
<dbReference type="GO" id="GO:0006355">
    <property type="term" value="P:regulation of DNA-templated transcription"/>
    <property type="evidence" value="ECO:0007669"/>
    <property type="project" value="InterPro"/>
</dbReference>
<dbReference type="FunFam" id="1.10.10.10:FF:000018">
    <property type="entry name" value="DNA-binding response regulator ResD"/>
    <property type="match status" value="1"/>
</dbReference>
<evidence type="ECO:0000256" key="6">
    <source>
        <dbReference type="ARBA" id="ARBA00023159"/>
    </source>
</evidence>
<dbReference type="GO" id="GO:0005829">
    <property type="term" value="C:cytosol"/>
    <property type="evidence" value="ECO:0007669"/>
    <property type="project" value="TreeGrafter"/>
</dbReference>
<dbReference type="PROSITE" id="PS50110">
    <property type="entry name" value="RESPONSE_REGULATORY"/>
    <property type="match status" value="1"/>
</dbReference>
<evidence type="ECO:0000256" key="9">
    <source>
        <dbReference type="ARBA" id="ARBA00023316"/>
    </source>
</evidence>
<evidence type="ECO:0000256" key="7">
    <source>
        <dbReference type="ARBA" id="ARBA00023163"/>
    </source>
</evidence>
<dbReference type="GO" id="GO:0032993">
    <property type="term" value="C:protein-DNA complex"/>
    <property type="evidence" value="ECO:0007669"/>
    <property type="project" value="TreeGrafter"/>
</dbReference>
<dbReference type="EMBL" id="NGLE02000001">
    <property type="protein sequence ID" value="MEI5995237.1"/>
    <property type="molecule type" value="Genomic_DNA"/>
</dbReference>
<dbReference type="InterPro" id="IPR011006">
    <property type="entry name" value="CheY-like_superfamily"/>
</dbReference>
<evidence type="ECO:0000256" key="4">
    <source>
        <dbReference type="ARBA" id="ARBA00023015"/>
    </source>
</evidence>
<comment type="caution">
    <text evidence="16">The sequence shown here is derived from an EMBL/GenBank/DDBJ whole genome shotgun (WGS) entry which is preliminary data.</text>
</comment>
<organism evidence="16">
    <name type="scientific">Candidatus Enterococcus mansonii</name>
    <dbReference type="NCBI Taxonomy" id="1834181"/>
    <lineage>
        <taxon>Bacteria</taxon>
        <taxon>Bacillati</taxon>
        <taxon>Bacillota</taxon>
        <taxon>Bacilli</taxon>
        <taxon>Lactobacillales</taxon>
        <taxon>Enterococcaceae</taxon>
        <taxon>Enterococcus</taxon>
    </lineage>
</organism>
<dbReference type="Gene3D" id="1.10.10.10">
    <property type="entry name" value="Winged helix-like DNA-binding domain superfamily/Winged helix DNA-binding domain"/>
    <property type="match status" value="1"/>
</dbReference>
<keyword evidence="12" id="KW-0175">Coiled coil</keyword>
<dbReference type="Gene3D" id="6.10.250.690">
    <property type="match status" value="1"/>
</dbReference>
<dbReference type="STRING" id="1834181.A5880_000724"/>
<dbReference type="Pfam" id="PF00486">
    <property type="entry name" value="Trans_reg_C"/>
    <property type="match status" value="1"/>
</dbReference>
<evidence type="ECO:0000259" key="14">
    <source>
        <dbReference type="PROSITE" id="PS51755"/>
    </source>
</evidence>
<keyword evidence="17" id="KW-1185">Reference proteome</keyword>
<dbReference type="PANTHER" id="PTHR48111:SF40">
    <property type="entry name" value="PHOSPHATE REGULON TRANSCRIPTIONAL REGULATORY PROTEIN PHOB"/>
    <property type="match status" value="1"/>
</dbReference>
<dbReference type="OrthoDB" id="9790442at2"/>
<accession>A0A242CIK5</accession>
<evidence type="ECO:0000256" key="3">
    <source>
        <dbReference type="ARBA" id="ARBA00023012"/>
    </source>
</evidence>
<dbReference type="RefSeq" id="WP_086329648.1">
    <property type="nucleotide sequence ID" value="NZ_NGLE02000001.1"/>
</dbReference>
<evidence type="ECO:0000313" key="16">
    <source>
        <dbReference type="EMBL" id="OTO10041.1"/>
    </source>
</evidence>
<keyword evidence="5 11" id="KW-0238">DNA-binding</keyword>
<keyword evidence="8" id="KW-0046">Antibiotic resistance</keyword>
<dbReference type="AlphaFoldDB" id="A0A242CIK5"/>
<protein>
    <recommendedName>
        <fullName evidence="18">DNA-binding response regulator</fullName>
    </recommendedName>
</protein>
<dbReference type="InterPro" id="IPR039420">
    <property type="entry name" value="WalR-like"/>
</dbReference>
<evidence type="ECO:0000256" key="12">
    <source>
        <dbReference type="SAM" id="Coils"/>
    </source>
</evidence>
<reference evidence="16" key="1">
    <citation type="submission" date="2017-05" db="EMBL/GenBank/DDBJ databases">
        <title>The Genome Sequence of Enterococcus sp. 4G2_DIV0659.</title>
        <authorList>
            <consortium name="The Broad Institute Genomics Platform"/>
            <consortium name="The Broad Institute Genomic Center for Infectious Diseases"/>
            <person name="Earl A."/>
            <person name="Manson A."/>
            <person name="Schwartman J."/>
            <person name="Gilmore M."/>
            <person name="Abouelleil A."/>
            <person name="Cao P."/>
            <person name="Chapman S."/>
            <person name="Cusick C."/>
            <person name="Shea T."/>
            <person name="Young S."/>
            <person name="Neafsey D."/>
            <person name="Nusbaum C."/>
            <person name="Birren B."/>
        </authorList>
    </citation>
    <scope>NUCLEOTIDE SEQUENCE [LARGE SCALE GENOMIC DNA]</scope>
    <source>
        <strain evidence="16">4G2_DIV0659</strain>
    </source>
</reference>
<keyword evidence="6" id="KW-0010">Activator</keyword>
<evidence type="ECO:0000256" key="10">
    <source>
        <dbReference type="PROSITE-ProRule" id="PRU00169"/>
    </source>
</evidence>
<dbReference type="EMBL" id="NGLE01000001">
    <property type="protein sequence ID" value="OTO10041.1"/>
    <property type="molecule type" value="Genomic_DNA"/>
</dbReference>
<evidence type="ECO:0000259" key="13">
    <source>
        <dbReference type="PROSITE" id="PS50110"/>
    </source>
</evidence>
<reference evidence="15 17" key="2">
    <citation type="submission" date="2018-07" db="EMBL/GenBank/DDBJ databases">
        <title>The Genome Sequence of Enterococcus sp. DIV0659b.</title>
        <authorList>
            <consortium name="The Broad Institute Genomics Platform"/>
            <consortium name="The Broad Institute Genomic Center for Infectious Diseases"/>
            <person name="Earl A."/>
            <person name="Manson A."/>
            <person name="Schwartman J."/>
            <person name="Gilmore M."/>
            <person name="Abouelleil A."/>
            <person name="Cao P."/>
            <person name="Chapman S."/>
            <person name="Cusick C."/>
            <person name="Shea T."/>
            <person name="Young S."/>
            <person name="Neafsey D."/>
            <person name="Nusbaum C."/>
            <person name="Birren B."/>
        </authorList>
    </citation>
    <scope>NUCLEOTIDE SEQUENCE [LARGE SCALE GENOMIC DNA]</scope>
    <source>
        <strain evidence="15 17">4G2_DIV0659</strain>
    </source>
</reference>
<dbReference type="SMART" id="SM00862">
    <property type="entry name" value="Trans_reg_C"/>
    <property type="match status" value="1"/>
</dbReference>
<proteinExistence type="predicted"/>
<evidence type="ECO:0000256" key="11">
    <source>
        <dbReference type="PROSITE-ProRule" id="PRU01091"/>
    </source>
</evidence>
<evidence type="ECO:0000256" key="2">
    <source>
        <dbReference type="ARBA" id="ARBA00022553"/>
    </source>
</evidence>
<evidence type="ECO:0000256" key="1">
    <source>
        <dbReference type="ARBA" id="ARBA00022491"/>
    </source>
</evidence>
<dbReference type="Proteomes" id="UP000195139">
    <property type="component" value="Unassembled WGS sequence"/>
</dbReference>
<dbReference type="GO" id="GO:0000976">
    <property type="term" value="F:transcription cis-regulatory region binding"/>
    <property type="evidence" value="ECO:0007669"/>
    <property type="project" value="TreeGrafter"/>
</dbReference>
<evidence type="ECO:0000256" key="5">
    <source>
        <dbReference type="ARBA" id="ARBA00023125"/>
    </source>
</evidence>
<name>A0A242CIK5_9ENTE</name>
<evidence type="ECO:0008006" key="18">
    <source>
        <dbReference type="Google" id="ProtNLM"/>
    </source>
</evidence>
<dbReference type="InterPro" id="IPR001867">
    <property type="entry name" value="OmpR/PhoB-type_DNA-bd"/>
</dbReference>
<keyword evidence="7" id="KW-0804">Transcription</keyword>
<feature type="modified residue" description="4-aspartylphosphate" evidence="10">
    <location>
        <position position="54"/>
    </location>
</feature>